<evidence type="ECO:0000256" key="1">
    <source>
        <dbReference type="ARBA" id="ARBA00009995"/>
    </source>
</evidence>
<gene>
    <name evidence="2" type="ORF">Sradi_5441000</name>
</gene>
<protein>
    <submittedName>
        <fullName evidence="2">UDP-glycosyltransferase 73C5</fullName>
    </submittedName>
</protein>
<dbReference type="PANTHER" id="PTHR48047">
    <property type="entry name" value="GLYCOSYLTRANSFERASE"/>
    <property type="match status" value="1"/>
</dbReference>
<sequence length="93" mass="10337">MSIQELKPHFVLLPYMAQGHMLPMVDLARLLANHGLIISILTTPVNAARFQSIIDRAVSTGLDIHVTISNSHVLKWGFLMVVRISTCSPRAMM</sequence>
<comment type="similarity">
    <text evidence="1">Belongs to the UDP-glycosyltransferase family.</text>
</comment>
<dbReference type="EMBL" id="JACGWJ010000025">
    <property type="protein sequence ID" value="KAL0315628.1"/>
    <property type="molecule type" value="Genomic_DNA"/>
</dbReference>
<dbReference type="AlphaFoldDB" id="A0AAW2L9V5"/>
<dbReference type="GO" id="GO:0035251">
    <property type="term" value="F:UDP-glucosyltransferase activity"/>
    <property type="evidence" value="ECO:0007669"/>
    <property type="project" value="TreeGrafter"/>
</dbReference>
<organism evidence="2">
    <name type="scientific">Sesamum radiatum</name>
    <name type="common">Black benniseed</name>
    <dbReference type="NCBI Taxonomy" id="300843"/>
    <lineage>
        <taxon>Eukaryota</taxon>
        <taxon>Viridiplantae</taxon>
        <taxon>Streptophyta</taxon>
        <taxon>Embryophyta</taxon>
        <taxon>Tracheophyta</taxon>
        <taxon>Spermatophyta</taxon>
        <taxon>Magnoliopsida</taxon>
        <taxon>eudicotyledons</taxon>
        <taxon>Gunneridae</taxon>
        <taxon>Pentapetalae</taxon>
        <taxon>asterids</taxon>
        <taxon>lamiids</taxon>
        <taxon>Lamiales</taxon>
        <taxon>Pedaliaceae</taxon>
        <taxon>Sesamum</taxon>
    </lineage>
</organism>
<reference evidence="2" key="1">
    <citation type="submission" date="2020-06" db="EMBL/GenBank/DDBJ databases">
        <authorList>
            <person name="Li T."/>
            <person name="Hu X."/>
            <person name="Zhang T."/>
            <person name="Song X."/>
            <person name="Zhang H."/>
            <person name="Dai N."/>
            <person name="Sheng W."/>
            <person name="Hou X."/>
            <person name="Wei L."/>
        </authorList>
    </citation>
    <scope>NUCLEOTIDE SEQUENCE</scope>
    <source>
        <strain evidence="2">G02</strain>
        <tissue evidence="2">Leaf</tissue>
    </source>
</reference>
<proteinExistence type="inferred from homology"/>
<name>A0AAW2L9V5_SESRA</name>
<accession>A0AAW2L9V5</accession>
<comment type="caution">
    <text evidence="2">The sequence shown here is derived from an EMBL/GenBank/DDBJ whole genome shotgun (WGS) entry which is preliminary data.</text>
</comment>
<dbReference type="Gene3D" id="3.40.50.2000">
    <property type="entry name" value="Glycogen Phosphorylase B"/>
    <property type="match status" value="1"/>
</dbReference>
<dbReference type="PANTHER" id="PTHR48047:SF182">
    <property type="entry name" value="GLYCOSYLTRANSFERASE"/>
    <property type="match status" value="1"/>
</dbReference>
<evidence type="ECO:0000313" key="2">
    <source>
        <dbReference type="EMBL" id="KAL0315628.1"/>
    </source>
</evidence>
<dbReference type="SUPFAM" id="SSF53756">
    <property type="entry name" value="UDP-Glycosyltransferase/glycogen phosphorylase"/>
    <property type="match status" value="1"/>
</dbReference>
<reference evidence="2" key="2">
    <citation type="journal article" date="2024" name="Plant">
        <title>Genomic evolution and insights into agronomic trait innovations of Sesamum species.</title>
        <authorList>
            <person name="Miao H."/>
            <person name="Wang L."/>
            <person name="Qu L."/>
            <person name="Liu H."/>
            <person name="Sun Y."/>
            <person name="Le M."/>
            <person name="Wang Q."/>
            <person name="Wei S."/>
            <person name="Zheng Y."/>
            <person name="Lin W."/>
            <person name="Duan Y."/>
            <person name="Cao H."/>
            <person name="Xiong S."/>
            <person name="Wang X."/>
            <person name="Wei L."/>
            <person name="Li C."/>
            <person name="Ma Q."/>
            <person name="Ju M."/>
            <person name="Zhao R."/>
            <person name="Li G."/>
            <person name="Mu C."/>
            <person name="Tian Q."/>
            <person name="Mei H."/>
            <person name="Zhang T."/>
            <person name="Gao T."/>
            <person name="Zhang H."/>
        </authorList>
    </citation>
    <scope>NUCLEOTIDE SEQUENCE</scope>
    <source>
        <strain evidence="2">G02</strain>
    </source>
</reference>